<evidence type="ECO:0000256" key="4">
    <source>
        <dbReference type="ARBA" id="ARBA00012855"/>
    </source>
</evidence>
<evidence type="ECO:0000256" key="6">
    <source>
        <dbReference type="ARBA" id="ARBA00022490"/>
    </source>
</evidence>
<dbReference type="Proteomes" id="UP001607302">
    <property type="component" value="Unassembled WGS sequence"/>
</dbReference>
<evidence type="ECO:0000256" key="1">
    <source>
        <dbReference type="ARBA" id="ARBA00004496"/>
    </source>
</evidence>
<feature type="domain" description="Pyrroline-5-carboxylate reductase dimerisation" evidence="16">
    <location>
        <begin position="172"/>
        <end position="276"/>
    </location>
</feature>
<evidence type="ECO:0000256" key="7">
    <source>
        <dbReference type="ARBA" id="ARBA00022605"/>
    </source>
</evidence>
<sequence length="282" mass="30353">MDQNNFKSLKLGFIGGGNMATAIGAGLIRKGILDPKNVWVSGRTERTLTFWKELGAQATFKNGEVVEKSDVVFLSVKPHMLDDALDGVVKTLKEKINNKLYVSILVGISLDTLIEKLAIIDSNPRVIRSIPNTPIMIGEGITVYCTKNTHQEDIILIDRLFSFIGISQNVPESLMNAISGLSGSGPAYAYLIIEALSDGAVKMGVPRPMATKFAAQVLVGAGKMVLETERHPGQLKDEVCSAGGTTITGVHAMERGQVRGSMMNAIEAAVNKANEMSTMFKT</sequence>
<dbReference type="InterPro" id="IPR028939">
    <property type="entry name" value="P5C_Rdtase_cat_N"/>
</dbReference>
<reference evidence="17 18" key="1">
    <citation type="journal article" date="2024" name="Ann. Entomol. Soc. Am.">
        <title>Genomic analyses of the southern and eastern yellowjacket wasps (Hymenoptera: Vespidae) reveal evolutionary signatures of social life.</title>
        <authorList>
            <person name="Catto M.A."/>
            <person name="Caine P.B."/>
            <person name="Orr S.E."/>
            <person name="Hunt B.G."/>
            <person name="Goodisman M.A.D."/>
        </authorList>
    </citation>
    <scope>NUCLEOTIDE SEQUENCE [LARGE SCALE GENOMIC DNA]</scope>
    <source>
        <strain evidence="17">233</strain>
        <tissue evidence="17">Head and thorax</tissue>
    </source>
</reference>
<evidence type="ECO:0000256" key="13">
    <source>
        <dbReference type="PIRSR" id="PIRSR000193-1"/>
    </source>
</evidence>
<dbReference type="PIRSF" id="PIRSF000193">
    <property type="entry name" value="Pyrrol-5-carb_rd"/>
    <property type="match status" value="1"/>
</dbReference>
<dbReference type="PANTHER" id="PTHR11645:SF69">
    <property type="entry name" value="PYRROLINE-5-CARBOXYLATE REDUCTASE"/>
    <property type="match status" value="1"/>
</dbReference>
<comment type="catalytic activity">
    <reaction evidence="11">
        <text>L-proline + NAD(+) = (S)-1-pyrroline-5-carboxylate + NADH + 2 H(+)</text>
        <dbReference type="Rhea" id="RHEA:14105"/>
        <dbReference type="ChEBI" id="CHEBI:15378"/>
        <dbReference type="ChEBI" id="CHEBI:17388"/>
        <dbReference type="ChEBI" id="CHEBI:57540"/>
        <dbReference type="ChEBI" id="CHEBI:57945"/>
        <dbReference type="ChEBI" id="CHEBI:60039"/>
        <dbReference type="EC" id="1.5.1.2"/>
    </reaction>
</comment>
<dbReference type="Pfam" id="PF03807">
    <property type="entry name" value="F420_oxidored"/>
    <property type="match status" value="1"/>
</dbReference>
<dbReference type="Gene3D" id="3.40.50.720">
    <property type="entry name" value="NAD(P)-binding Rossmann-like Domain"/>
    <property type="match status" value="1"/>
</dbReference>
<dbReference type="InterPro" id="IPR008927">
    <property type="entry name" value="6-PGluconate_DH-like_C_sf"/>
</dbReference>
<dbReference type="Pfam" id="PF14748">
    <property type="entry name" value="P5CR_dimer"/>
    <property type="match status" value="1"/>
</dbReference>
<evidence type="ECO:0000256" key="14">
    <source>
        <dbReference type="RuleBase" id="RU003903"/>
    </source>
</evidence>
<dbReference type="SUPFAM" id="SSF51735">
    <property type="entry name" value="NAD(P)-binding Rossmann-fold domains"/>
    <property type="match status" value="1"/>
</dbReference>
<accession>A0ABD1ZTK0</accession>
<dbReference type="InterPro" id="IPR000304">
    <property type="entry name" value="Pyrroline-COOH_reductase"/>
</dbReference>
<dbReference type="FunFam" id="1.10.3730.10:FF:000001">
    <property type="entry name" value="Pyrroline-5-carboxylate reductase"/>
    <property type="match status" value="1"/>
</dbReference>
<dbReference type="GO" id="GO:0008652">
    <property type="term" value="P:amino acid biosynthetic process"/>
    <property type="evidence" value="ECO:0007669"/>
    <property type="project" value="UniProtKB-KW"/>
</dbReference>
<dbReference type="InterPro" id="IPR029036">
    <property type="entry name" value="P5CR_dimer"/>
</dbReference>
<proteinExistence type="inferred from homology"/>
<dbReference type="Gene3D" id="1.10.3730.10">
    <property type="entry name" value="ProC C-terminal domain-like"/>
    <property type="match status" value="1"/>
</dbReference>
<dbReference type="GO" id="GO:0004735">
    <property type="term" value="F:pyrroline-5-carboxylate reductase activity"/>
    <property type="evidence" value="ECO:0007669"/>
    <property type="project" value="UniProtKB-EC"/>
</dbReference>
<evidence type="ECO:0000256" key="2">
    <source>
        <dbReference type="ARBA" id="ARBA00005205"/>
    </source>
</evidence>
<dbReference type="GO" id="GO:0005737">
    <property type="term" value="C:cytoplasm"/>
    <property type="evidence" value="ECO:0007669"/>
    <property type="project" value="UniProtKB-SubCell"/>
</dbReference>
<comment type="caution">
    <text evidence="17">The sequence shown here is derived from an EMBL/GenBank/DDBJ whole genome shotgun (WGS) entry which is preliminary data.</text>
</comment>
<comment type="subcellular location">
    <subcellularLocation>
        <location evidence="1">Cytoplasm</location>
    </subcellularLocation>
</comment>
<dbReference type="InterPro" id="IPR036291">
    <property type="entry name" value="NAD(P)-bd_dom_sf"/>
</dbReference>
<gene>
    <name evidence="17" type="ORF">V1478_018714</name>
</gene>
<evidence type="ECO:0000256" key="8">
    <source>
        <dbReference type="ARBA" id="ARBA00022650"/>
    </source>
</evidence>
<evidence type="ECO:0000259" key="16">
    <source>
        <dbReference type="Pfam" id="PF14748"/>
    </source>
</evidence>
<evidence type="ECO:0000256" key="10">
    <source>
        <dbReference type="ARBA" id="ARBA00023002"/>
    </source>
</evidence>
<keyword evidence="9 13" id="KW-0521">NADP</keyword>
<evidence type="ECO:0000256" key="5">
    <source>
        <dbReference type="ARBA" id="ARBA00021413"/>
    </source>
</evidence>
<organism evidence="17 18">
    <name type="scientific">Vespula squamosa</name>
    <name type="common">Southern yellow jacket</name>
    <name type="synonym">Wasp</name>
    <dbReference type="NCBI Taxonomy" id="30214"/>
    <lineage>
        <taxon>Eukaryota</taxon>
        <taxon>Metazoa</taxon>
        <taxon>Ecdysozoa</taxon>
        <taxon>Arthropoda</taxon>
        <taxon>Hexapoda</taxon>
        <taxon>Insecta</taxon>
        <taxon>Pterygota</taxon>
        <taxon>Neoptera</taxon>
        <taxon>Endopterygota</taxon>
        <taxon>Hymenoptera</taxon>
        <taxon>Apocrita</taxon>
        <taxon>Aculeata</taxon>
        <taxon>Vespoidea</taxon>
        <taxon>Vespidae</taxon>
        <taxon>Vespinae</taxon>
        <taxon>Vespula</taxon>
    </lineage>
</organism>
<evidence type="ECO:0000256" key="3">
    <source>
        <dbReference type="ARBA" id="ARBA00005525"/>
    </source>
</evidence>
<protein>
    <recommendedName>
        <fullName evidence="5 14">Pyrroline-5-carboxylate reductase</fullName>
        <ecNumber evidence="4 14">1.5.1.2</ecNumber>
    </recommendedName>
</protein>
<dbReference type="AlphaFoldDB" id="A0ABD1ZTK0"/>
<dbReference type="EMBL" id="JAUDFV010000173">
    <property type="protein sequence ID" value="KAL2711693.1"/>
    <property type="molecule type" value="Genomic_DNA"/>
</dbReference>
<feature type="domain" description="Pyrroline-5-carboxylate reductase catalytic N-terminal" evidence="15">
    <location>
        <begin position="10"/>
        <end position="106"/>
    </location>
</feature>
<dbReference type="PROSITE" id="PS00521">
    <property type="entry name" value="P5CR"/>
    <property type="match status" value="1"/>
</dbReference>
<name>A0ABD1ZTK0_VESSQ</name>
<evidence type="ECO:0000313" key="18">
    <source>
        <dbReference type="Proteomes" id="UP001607302"/>
    </source>
</evidence>
<dbReference type="PANTHER" id="PTHR11645">
    <property type="entry name" value="PYRROLINE-5-CARBOXYLATE REDUCTASE"/>
    <property type="match status" value="1"/>
</dbReference>
<comment type="catalytic activity">
    <reaction evidence="12 14">
        <text>L-proline + NADP(+) = (S)-1-pyrroline-5-carboxylate + NADPH + 2 H(+)</text>
        <dbReference type="Rhea" id="RHEA:14109"/>
        <dbReference type="ChEBI" id="CHEBI:15378"/>
        <dbReference type="ChEBI" id="CHEBI:17388"/>
        <dbReference type="ChEBI" id="CHEBI:57783"/>
        <dbReference type="ChEBI" id="CHEBI:58349"/>
        <dbReference type="ChEBI" id="CHEBI:60039"/>
        <dbReference type="EC" id="1.5.1.2"/>
    </reaction>
</comment>
<dbReference type="SUPFAM" id="SSF48179">
    <property type="entry name" value="6-phosphogluconate dehydrogenase C-terminal domain-like"/>
    <property type="match status" value="1"/>
</dbReference>
<keyword evidence="18" id="KW-1185">Reference proteome</keyword>
<feature type="binding site" evidence="13">
    <location>
        <begin position="14"/>
        <end position="19"/>
    </location>
    <ligand>
        <name>NADP(+)</name>
        <dbReference type="ChEBI" id="CHEBI:58349"/>
    </ligand>
</feature>
<feature type="binding site" evidence="13">
    <location>
        <position position="62"/>
    </location>
    <ligand>
        <name>NADPH</name>
        <dbReference type="ChEBI" id="CHEBI:57783"/>
    </ligand>
</feature>
<keyword evidence="7 14" id="KW-0028">Amino-acid biosynthesis</keyword>
<dbReference type="EC" id="1.5.1.2" evidence="4 14"/>
<evidence type="ECO:0000256" key="9">
    <source>
        <dbReference type="ARBA" id="ARBA00022857"/>
    </source>
</evidence>
<keyword evidence="6" id="KW-0963">Cytoplasm</keyword>
<evidence type="ECO:0000256" key="11">
    <source>
        <dbReference type="ARBA" id="ARBA00050547"/>
    </source>
</evidence>
<keyword evidence="10 14" id="KW-0560">Oxidoreductase</keyword>
<dbReference type="InterPro" id="IPR053790">
    <property type="entry name" value="P5CR-like_CS"/>
</dbReference>
<evidence type="ECO:0000256" key="12">
    <source>
        <dbReference type="ARBA" id="ARBA00052690"/>
    </source>
</evidence>
<dbReference type="HAMAP" id="MF_01925">
    <property type="entry name" value="P5C_reductase"/>
    <property type="match status" value="1"/>
</dbReference>
<comment type="pathway">
    <text evidence="2 14">Amino-acid biosynthesis; L-proline biosynthesis; L-proline from L-glutamate 5-semialdehyde: step 1/1.</text>
</comment>
<keyword evidence="8 14" id="KW-0641">Proline biosynthesis</keyword>
<dbReference type="FunFam" id="3.40.50.720:FF:000190">
    <property type="entry name" value="Pyrroline-5-carboxylate reductase"/>
    <property type="match status" value="1"/>
</dbReference>
<dbReference type="NCBIfam" id="TIGR00112">
    <property type="entry name" value="proC"/>
    <property type="match status" value="1"/>
</dbReference>
<evidence type="ECO:0000313" key="17">
    <source>
        <dbReference type="EMBL" id="KAL2711693.1"/>
    </source>
</evidence>
<comment type="similarity">
    <text evidence="3 14">Belongs to the pyrroline-5-carboxylate reductase family.</text>
</comment>
<evidence type="ECO:0000259" key="15">
    <source>
        <dbReference type="Pfam" id="PF03807"/>
    </source>
</evidence>